<accession>A0ABQ4S2J3</accession>
<gene>
    <name evidence="3" type="ORF">OCOJLMKI_3214</name>
</gene>
<organism evidence="3 4">
    <name type="scientific">Methylobacterium iners</name>
    <dbReference type="NCBI Taxonomy" id="418707"/>
    <lineage>
        <taxon>Bacteria</taxon>
        <taxon>Pseudomonadati</taxon>
        <taxon>Pseudomonadota</taxon>
        <taxon>Alphaproteobacteria</taxon>
        <taxon>Hyphomicrobiales</taxon>
        <taxon>Methylobacteriaceae</taxon>
        <taxon>Methylobacterium</taxon>
    </lineage>
</organism>
<feature type="signal peptide" evidence="2">
    <location>
        <begin position="1"/>
        <end position="23"/>
    </location>
</feature>
<keyword evidence="4" id="KW-1185">Reference proteome</keyword>
<evidence type="ECO:0000313" key="3">
    <source>
        <dbReference type="EMBL" id="GJD95997.1"/>
    </source>
</evidence>
<reference evidence="3" key="2">
    <citation type="submission" date="2021-08" db="EMBL/GenBank/DDBJ databases">
        <authorList>
            <person name="Tani A."/>
            <person name="Ola A."/>
            <person name="Ogura Y."/>
            <person name="Katsura K."/>
            <person name="Hayashi T."/>
        </authorList>
    </citation>
    <scope>NUCLEOTIDE SEQUENCE</scope>
    <source>
        <strain evidence="3">DSM 19015</strain>
    </source>
</reference>
<proteinExistence type="predicted"/>
<dbReference type="RefSeq" id="WP_238245117.1">
    <property type="nucleotide sequence ID" value="NZ_BPQP01000049.1"/>
</dbReference>
<feature type="chain" id="PRO_5046141555" description="Proteophosphoglycan ppg4" evidence="2">
    <location>
        <begin position="24"/>
        <end position="96"/>
    </location>
</feature>
<comment type="caution">
    <text evidence="3">The sequence shown here is derived from an EMBL/GenBank/DDBJ whole genome shotgun (WGS) entry which is preliminary data.</text>
</comment>
<feature type="compositionally biased region" description="Low complexity" evidence="1">
    <location>
        <begin position="25"/>
        <end position="39"/>
    </location>
</feature>
<keyword evidence="2" id="KW-0732">Signal</keyword>
<protein>
    <recommendedName>
        <fullName evidence="5">Proteophosphoglycan ppg4</fullName>
    </recommendedName>
</protein>
<name>A0ABQ4S2J3_9HYPH</name>
<evidence type="ECO:0000256" key="2">
    <source>
        <dbReference type="SAM" id="SignalP"/>
    </source>
</evidence>
<dbReference type="EMBL" id="BPQP01000049">
    <property type="protein sequence ID" value="GJD95997.1"/>
    <property type="molecule type" value="Genomic_DNA"/>
</dbReference>
<sequence>MTRTTTLAAAAALMLGLSGAAFAQQGTGADTSSTGTSVGPNSAGSKSGVVGRGDSMEGPGSTGTTAVPTTRQAPGTPGTMTSDPAAMPRTGSPATR</sequence>
<feature type="compositionally biased region" description="Polar residues" evidence="1">
    <location>
        <begin position="62"/>
        <end position="82"/>
    </location>
</feature>
<reference evidence="3" key="1">
    <citation type="journal article" date="2021" name="Front. Microbiol.">
        <title>Comprehensive Comparative Genomics and Phenotyping of Methylobacterium Species.</title>
        <authorList>
            <person name="Alessa O."/>
            <person name="Ogura Y."/>
            <person name="Fujitani Y."/>
            <person name="Takami H."/>
            <person name="Hayashi T."/>
            <person name="Sahin N."/>
            <person name="Tani A."/>
        </authorList>
    </citation>
    <scope>NUCLEOTIDE SEQUENCE</scope>
    <source>
        <strain evidence="3">DSM 19015</strain>
    </source>
</reference>
<feature type="region of interest" description="Disordered" evidence="1">
    <location>
        <begin position="25"/>
        <end position="96"/>
    </location>
</feature>
<evidence type="ECO:0000313" key="4">
    <source>
        <dbReference type="Proteomes" id="UP001055125"/>
    </source>
</evidence>
<evidence type="ECO:0008006" key="5">
    <source>
        <dbReference type="Google" id="ProtNLM"/>
    </source>
</evidence>
<evidence type="ECO:0000256" key="1">
    <source>
        <dbReference type="SAM" id="MobiDB-lite"/>
    </source>
</evidence>
<dbReference type="Proteomes" id="UP001055125">
    <property type="component" value="Unassembled WGS sequence"/>
</dbReference>